<accession>A0ABS4PW43</accession>
<comment type="caution">
    <text evidence="2">The sequence shown here is derived from an EMBL/GenBank/DDBJ whole genome shotgun (WGS) entry which is preliminary data.</text>
</comment>
<sequence length="129" mass="13563">MSFRKVAVAASAVVAGVALFAAPATAEPALVECSPDLVCVYDGYNLTGEIYMFGLSDLNYADDAFASGLSVNDRSSSVWNRSGQHINFYVHGGANIGDLCFRLEPYGSRNNLGGEGCDNSVSSHYPAGL</sequence>
<feature type="chain" id="PRO_5046268255" description="Peptidase inhibitor family I36" evidence="1">
    <location>
        <begin position="27"/>
        <end position="129"/>
    </location>
</feature>
<reference evidence="2 3" key="1">
    <citation type="submission" date="2021-03" db="EMBL/GenBank/DDBJ databases">
        <title>Sequencing the genomes of 1000 actinobacteria strains.</title>
        <authorList>
            <person name="Klenk H.-P."/>
        </authorList>
    </citation>
    <scope>NUCLEOTIDE SEQUENCE [LARGE SCALE GENOMIC DNA]</scope>
    <source>
        <strain evidence="2 3">DSM 45510</strain>
    </source>
</reference>
<evidence type="ECO:0000313" key="3">
    <source>
        <dbReference type="Proteomes" id="UP000741013"/>
    </source>
</evidence>
<dbReference type="Proteomes" id="UP000741013">
    <property type="component" value="Unassembled WGS sequence"/>
</dbReference>
<keyword evidence="3" id="KW-1185">Reference proteome</keyword>
<organism evidence="2 3">
    <name type="scientific">Amycolatopsis magusensis</name>
    <dbReference type="NCBI Taxonomy" id="882444"/>
    <lineage>
        <taxon>Bacteria</taxon>
        <taxon>Bacillati</taxon>
        <taxon>Actinomycetota</taxon>
        <taxon>Actinomycetes</taxon>
        <taxon>Pseudonocardiales</taxon>
        <taxon>Pseudonocardiaceae</taxon>
        <taxon>Amycolatopsis</taxon>
    </lineage>
</organism>
<evidence type="ECO:0008006" key="4">
    <source>
        <dbReference type="Google" id="ProtNLM"/>
    </source>
</evidence>
<proteinExistence type="predicted"/>
<protein>
    <recommendedName>
        <fullName evidence="4">Peptidase inhibitor family I36</fullName>
    </recommendedName>
</protein>
<evidence type="ECO:0000313" key="2">
    <source>
        <dbReference type="EMBL" id="MBP2183652.1"/>
    </source>
</evidence>
<evidence type="ECO:0000256" key="1">
    <source>
        <dbReference type="SAM" id="SignalP"/>
    </source>
</evidence>
<dbReference type="RefSeq" id="WP_209666799.1">
    <property type="nucleotide sequence ID" value="NZ_JAGGMS010000001.1"/>
</dbReference>
<name>A0ABS4PW43_9PSEU</name>
<dbReference type="Gene3D" id="2.60.20.10">
    <property type="entry name" value="Crystallins"/>
    <property type="match status" value="1"/>
</dbReference>
<gene>
    <name evidence="2" type="ORF">JOM49_005178</name>
</gene>
<feature type="signal peptide" evidence="1">
    <location>
        <begin position="1"/>
        <end position="26"/>
    </location>
</feature>
<keyword evidence="1" id="KW-0732">Signal</keyword>
<dbReference type="EMBL" id="JAGGMS010000001">
    <property type="protein sequence ID" value="MBP2183652.1"/>
    <property type="molecule type" value="Genomic_DNA"/>
</dbReference>
<dbReference type="Pfam" id="PF03995">
    <property type="entry name" value="Inhibitor_I36"/>
    <property type="match status" value="1"/>
</dbReference>